<organism evidence="1">
    <name type="scientific">uncultured Ignavibacteria bacterium Rifle_16ft_4_minimus_32691</name>
    <dbReference type="NCBI Taxonomy" id="1665102"/>
    <lineage>
        <taxon>Bacteria</taxon>
        <taxon>Pseudomonadati</taxon>
        <taxon>Ignavibacteriota</taxon>
        <taxon>Ignavibacteria</taxon>
        <taxon>environmental samples</taxon>
    </lineage>
</organism>
<evidence type="ECO:0000313" key="1">
    <source>
        <dbReference type="EMBL" id="AKQ05433.1"/>
    </source>
</evidence>
<dbReference type="EMBL" id="KT007076">
    <property type="protein sequence ID" value="AKQ05433.1"/>
    <property type="molecule type" value="Genomic_DNA"/>
</dbReference>
<name>A0A0H4TBT5_9BACT</name>
<proteinExistence type="predicted"/>
<dbReference type="AlphaFoldDB" id="A0A0H4TBT5"/>
<reference evidence="1" key="1">
    <citation type="journal article" date="2015" name="ISME J.">
        <title>Aquifer environment selects for microbial species cohorts in sediment and groundwater.</title>
        <authorList>
            <person name="Hug L.A."/>
            <person name="Thomas B.C."/>
            <person name="Brown C.T."/>
            <person name="Frischkorn K.R."/>
            <person name="Williams K.H."/>
            <person name="Tringe S.G."/>
            <person name="Banfield J.F."/>
        </authorList>
    </citation>
    <scope>NUCLEOTIDE SEQUENCE</scope>
</reference>
<protein>
    <submittedName>
        <fullName evidence="1">Uncharacterized protein</fullName>
    </submittedName>
</protein>
<accession>A0A0H4TBT5</accession>
<sequence>MNENNTGNDLARKVRLIKNMQSLPEEVVIKFIESKGKLIRTKKGKLKIAPKIK</sequence>